<feature type="region of interest" description="Disordered" evidence="1">
    <location>
        <begin position="1"/>
        <end position="123"/>
    </location>
</feature>
<evidence type="ECO:0000256" key="1">
    <source>
        <dbReference type="SAM" id="MobiDB-lite"/>
    </source>
</evidence>
<feature type="compositionally biased region" description="Low complexity" evidence="1">
    <location>
        <begin position="13"/>
        <end position="29"/>
    </location>
</feature>
<feature type="region of interest" description="Disordered" evidence="1">
    <location>
        <begin position="631"/>
        <end position="658"/>
    </location>
</feature>
<feature type="region of interest" description="Disordered" evidence="1">
    <location>
        <begin position="800"/>
        <end position="842"/>
    </location>
</feature>
<name>A0AA88DYT9_FICCA</name>
<feature type="compositionally biased region" description="Polar residues" evidence="1">
    <location>
        <begin position="50"/>
        <end position="62"/>
    </location>
</feature>
<dbReference type="Proteomes" id="UP001187192">
    <property type="component" value="Unassembled WGS sequence"/>
</dbReference>
<dbReference type="EMBL" id="BTGU01000176">
    <property type="protein sequence ID" value="GMN64328.1"/>
    <property type="molecule type" value="Genomic_DNA"/>
</dbReference>
<comment type="caution">
    <text evidence="2">The sequence shown here is derived from an EMBL/GenBank/DDBJ whole genome shotgun (WGS) entry which is preliminary data.</text>
</comment>
<sequence>MSDISDSENIGLSESVDAASTSSISSSSSGEETGPRERTPDHLSGLSDIPSWSEQATPTSRGQEGAARLEEILRVGPIASPAVEGGNAAERTASQASTSGRSGDVASDSTDPSGEEIHARQRLRTRGTLVNDMKVYRRADAEMVELAGDRPVYTADYYTSAVTSRYLAALRREFSIPDDVDLVVPGPNDLPSRPPSGHIALSAEYFRAGLRLPFHPFLRRALTSFNISPAQLNAKAYRILIGCYVLWAAKFSETLPLFTFQNLYRMKTAPSSKGFYYFQGFKGTFITGCPDFDKQFKHLWFYAGGRWLHGDLSYFKLPPLERVPVAFRRGYVWTRAPHAPAHTLSKIEELRELSDPERSQHKLLSEGSLKEYWVGSSSTSGRPDDQPRTAPPGVTIARMPEPAVQYQSRKSRPVASADIRSGVPRGVREVTVHGSSSGDPTSGAWGPRVADEDLDLERIARLQKNARLGKGKGKEGATAPSGGAVSTAAPAKTAALPVAQTSRPPSRPEPRADRPREERPREDRPREERPREDRQPSRHEVRLGRSREDRPTVLPPAPRSGRDEAGRESSVHRVLVSKFSDQLSTEVAESSKRSDHVAAIDDSTAKLIERGSQGARQWMADEVKSVEADACAARRSEKEARTARGVAEEAKREAEARAQAAEEELRRVEEWAKKAERDSEEAETSRLEIEAAKKKAEQELAAARAEHKRYLEVAFPAALADARVEAVEEFLRSEDFRARLVSEYQEGMRDMKAGFIAANPSLVGVDWSFVLEESEDIAVEGAAEEGEVTGAAPALGNVVVLDDPDQPEAPDQPSTAEQPVIDQPTSPGLDVSMSDLFPDQLD</sequence>
<feature type="compositionally biased region" description="Low complexity" evidence="1">
    <location>
        <begin position="484"/>
        <end position="504"/>
    </location>
</feature>
<dbReference type="AlphaFoldDB" id="A0AA88DYT9"/>
<reference evidence="2" key="1">
    <citation type="submission" date="2023-07" db="EMBL/GenBank/DDBJ databases">
        <title>draft genome sequence of fig (Ficus carica).</title>
        <authorList>
            <person name="Takahashi T."/>
            <person name="Nishimura K."/>
        </authorList>
    </citation>
    <scope>NUCLEOTIDE SEQUENCE</scope>
</reference>
<accession>A0AA88DYT9</accession>
<keyword evidence="3" id="KW-1185">Reference proteome</keyword>
<organism evidence="2 3">
    <name type="scientific">Ficus carica</name>
    <name type="common">Common fig</name>
    <dbReference type="NCBI Taxonomy" id="3494"/>
    <lineage>
        <taxon>Eukaryota</taxon>
        <taxon>Viridiplantae</taxon>
        <taxon>Streptophyta</taxon>
        <taxon>Embryophyta</taxon>
        <taxon>Tracheophyta</taxon>
        <taxon>Spermatophyta</taxon>
        <taxon>Magnoliopsida</taxon>
        <taxon>eudicotyledons</taxon>
        <taxon>Gunneridae</taxon>
        <taxon>Pentapetalae</taxon>
        <taxon>rosids</taxon>
        <taxon>fabids</taxon>
        <taxon>Rosales</taxon>
        <taxon>Moraceae</taxon>
        <taxon>Ficeae</taxon>
        <taxon>Ficus</taxon>
    </lineage>
</organism>
<feature type="compositionally biased region" description="Basic and acidic residues" evidence="1">
    <location>
        <begin position="560"/>
        <end position="571"/>
    </location>
</feature>
<feature type="region of interest" description="Disordered" evidence="1">
    <location>
        <begin position="374"/>
        <end position="448"/>
    </location>
</feature>
<feature type="compositionally biased region" description="Polar residues" evidence="1">
    <location>
        <begin position="92"/>
        <end position="112"/>
    </location>
</feature>
<evidence type="ECO:0000313" key="3">
    <source>
        <dbReference type="Proteomes" id="UP001187192"/>
    </source>
</evidence>
<feature type="region of interest" description="Disordered" evidence="1">
    <location>
        <begin position="465"/>
        <end position="573"/>
    </location>
</feature>
<gene>
    <name evidence="2" type="ORF">TIFTF001_033403</name>
</gene>
<feature type="compositionally biased region" description="Basic and acidic residues" evidence="1">
    <location>
        <begin position="506"/>
        <end position="551"/>
    </location>
</feature>
<proteinExistence type="predicted"/>
<feature type="compositionally biased region" description="Basic and acidic residues" evidence="1">
    <location>
        <begin position="631"/>
        <end position="656"/>
    </location>
</feature>
<evidence type="ECO:0000313" key="2">
    <source>
        <dbReference type="EMBL" id="GMN64328.1"/>
    </source>
</evidence>
<protein>
    <submittedName>
        <fullName evidence="2">Uncharacterized protein</fullName>
    </submittedName>
</protein>